<keyword evidence="2" id="KW-1185">Reference proteome</keyword>
<dbReference type="Proteomes" id="UP000192582">
    <property type="component" value="Unassembled WGS sequence"/>
</dbReference>
<dbReference type="AlphaFoldDB" id="A0A1W1UE56"/>
<gene>
    <name evidence="1" type="ORF">SAMN00790413_05761</name>
</gene>
<proteinExistence type="predicted"/>
<name>A0A1W1UE56_9DEIO</name>
<accession>A0A1W1UE56</accession>
<dbReference type="EMBL" id="FWWU01000003">
    <property type="protein sequence ID" value="SMB79101.1"/>
    <property type="molecule type" value="Genomic_DNA"/>
</dbReference>
<evidence type="ECO:0000313" key="1">
    <source>
        <dbReference type="EMBL" id="SMB79101.1"/>
    </source>
</evidence>
<reference evidence="1 2" key="1">
    <citation type="submission" date="2017-04" db="EMBL/GenBank/DDBJ databases">
        <authorList>
            <person name="Afonso C.L."/>
            <person name="Miller P.J."/>
            <person name="Scott M.A."/>
            <person name="Spackman E."/>
            <person name="Goraichik I."/>
            <person name="Dimitrov K.M."/>
            <person name="Suarez D.L."/>
            <person name="Swayne D.E."/>
        </authorList>
    </citation>
    <scope>NUCLEOTIDE SEQUENCE [LARGE SCALE GENOMIC DNA]</scope>
    <source>
        <strain evidence="1 2">KR-140</strain>
    </source>
</reference>
<organism evidence="1 2">
    <name type="scientific">Deinococcus hopiensis KR-140</name>
    <dbReference type="NCBI Taxonomy" id="695939"/>
    <lineage>
        <taxon>Bacteria</taxon>
        <taxon>Thermotogati</taxon>
        <taxon>Deinococcota</taxon>
        <taxon>Deinococci</taxon>
        <taxon>Deinococcales</taxon>
        <taxon>Deinococcaceae</taxon>
        <taxon>Deinococcus</taxon>
    </lineage>
</organism>
<protein>
    <submittedName>
        <fullName evidence="1">Uncharacterized protein</fullName>
    </submittedName>
</protein>
<evidence type="ECO:0000313" key="2">
    <source>
        <dbReference type="Proteomes" id="UP000192582"/>
    </source>
</evidence>
<sequence>MWIRQIPSQGLPVPLSFGSNATLASAVYAVRSSSVVSTRDATRFVIRIPVGPGDLRKLVPLRLVRSENITLDTAPGFQERSSPAAAWTNDSLARRGVGFVEFDAATLDPVSEQLFVVVRFD</sequence>